<organism evidence="1 2">
    <name type="scientific">Klebsiella pneumoniae</name>
    <dbReference type="NCBI Taxonomy" id="573"/>
    <lineage>
        <taxon>Bacteria</taxon>
        <taxon>Pseudomonadati</taxon>
        <taxon>Pseudomonadota</taxon>
        <taxon>Gammaproteobacteria</taxon>
        <taxon>Enterobacterales</taxon>
        <taxon>Enterobacteriaceae</taxon>
        <taxon>Klebsiella/Raoultella group</taxon>
        <taxon>Klebsiella</taxon>
        <taxon>Klebsiella pneumoniae complex</taxon>
    </lineage>
</organism>
<reference evidence="1 2" key="1">
    <citation type="journal article" date="2019" name="Antimicrob. Agents Chemother.">
        <title>Applying Rapid Whole Genome Sequencing to Predict Phenotypic Antimicrobial Susceptibility Testing Results Among Carbapenem-Resistant Klebsiella pneumoniae Clinical Isolates.</title>
        <authorList>
            <person name="Tamma P.D."/>
            <person name="Fan Y."/>
            <person name="Bergman Y."/>
            <person name="Pertea G."/>
            <person name="Kazmi A."/>
            <person name="Lewis S."/>
            <person name="Carroll K.C."/>
            <person name="Schatz M.C."/>
            <person name="Timp W."/>
            <person name="Simner P.J."/>
        </authorList>
    </citation>
    <scope>NUCLEOTIDE SEQUENCE [LARGE SCALE GENOMIC DNA]</scope>
    <source>
        <strain evidence="1 2">KLPN_33</strain>
    </source>
</reference>
<evidence type="ECO:0000313" key="2">
    <source>
        <dbReference type="Proteomes" id="UP000272440"/>
    </source>
</evidence>
<gene>
    <name evidence="1" type="ORF">EAO28_09170</name>
</gene>
<comment type="caution">
    <text evidence="1">The sequence shown here is derived from an EMBL/GenBank/DDBJ whole genome shotgun (WGS) entry which is preliminary data.</text>
</comment>
<dbReference type="RefSeq" id="WP_040182225.1">
    <property type="nucleotide sequence ID" value="NZ_BTWW01000034.1"/>
</dbReference>
<sequence length="71" mass="7966">MKKPTQSESIAMLTTSAVQALEYSRQALAVLDMWIDTLPPDDEMESFRVAAVHSLVSQASEYLVKVREVRP</sequence>
<proteinExistence type="predicted"/>
<dbReference type="Proteomes" id="UP000272440">
    <property type="component" value="Unassembled WGS sequence"/>
</dbReference>
<dbReference type="EMBL" id="RCZY01000002">
    <property type="protein sequence ID" value="RRE43415.1"/>
    <property type="molecule type" value="Genomic_DNA"/>
</dbReference>
<protein>
    <submittedName>
        <fullName evidence="1">Uncharacterized protein</fullName>
    </submittedName>
</protein>
<accession>A0A331KRK7</accession>
<dbReference type="AlphaFoldDB" id="A0A331KRK7"/>
<name>A0A331KRK7_KLEPN</name>
<evidence type="ECO:0000313" key="1">
    <source>
        <dbReference type="EMBL" id="RRE43415.1"/>
    </source>
</evidence>